<accession>A0A166TJQ5</accession>
<comment type="caution">
    <text evidence="1">The sequence shown here is derived from an EMBL/GenBank/DDBJ whole genome shotgun (WGS) entry which is preliminary data.</text>
</comment>
<evidence type="ECO:0000313" key="1">
    <source>
        <dbReference type="EMBL" id="KZL72162.1"/>
    </source>
</evidence>
<dbReference type="OrthoDB" id="4331875at2759"/>
<keyword evidence="1" id="KW-0176">Collagen</keyword>
<evidence type="ECO:0000313" key="2">
    <source>
        <dbReference type="Proteomes" id="UP000076584"/>
    </source>
</evidence>
<protein>
    <submittedName>
        <fullName evidence="1">Collagen-like protein mcl1</fullName>
    </submittedName>
</protein>
<gene>
    <name evidence="1" type="ORF">CI238_00941</name>
</gene>
<sequence>MRQTTFITGLAAMLPSAAEAWSVPALLDSRQNSRPYQEVVCKPEVGSGSQLPPCVQIENIEVTCKPNGTDPIYLEAHAQCMCGGSFFAEKLACERCLFVHGLRSERSLAYYSGVLSSASNALCTGTPTAAFATIYSNIEVAATPITTGATATSDQAPSNTAISLYYTASGPQGPGSITGEAASATGTSNATTANPTTIATGSTMSRDASTRASTTAAATAATAATTGTATGDAATTTSASGNGAVPTYAAGGLMMGAAGLAVFAGL</sequence>
<reference evidence="1 2" key="1">
    <citation type="submission" date="2015-06" db="EMBL/GenBank/DDBJ databases">
        <title>Survival trade-offs in plant roots during colonization by closely related pathogenic and mutualistic fungi.</title>
        <authorList>
            <person name="Hacquard S."/>
            <person name="Kracher B."/>
            <person name="Hiruma K."/>
            <person name="Weinman A."/>
            <person name="Muench P."/>
            <person name="Garrido Oter R."/>
            <person name="Ver Loren van Themaat E."/>
            <person name="Dallerey J.-F."/>
            <person name="Damm U."/>
            <person name="Henrissat B."/>
            <person name="Lespinet O."/>
            <person name="Thon M."/>
            <person name="Kemen E."/>
            <person name="McHardy A.C."/>
            <person name="Schulze-Lefert P."/>
            <person name="O'Connell R.J."/>
        </authorList>
    </citation>
    <scope>NUCLEOTIDE SEQUENCE [LARGE SCALE GENOMIC DNA]</scope>
    <source>
        <strain evidence="1 2">MAFF 238704</strain>
    </source>
</reference>
<organism evidence="1 2">
    <name type="scientific">Colletotrichum incanum</name>
    <name type="common">Soybean anthracnose fungus</name>
    <dbReference type="NCBI Taxonomy" id="1573173"/>
    <lineage>
        <taxon>Eukaryota</taxon>
        <taxon>Fungi</taxon>
        <taxon>Dikarya</taxon>
        <taxon>Ascomycota</taxon>
        <taxon>Pezizomycotina</taxon>
        <taxon>Sordariomycetes</taxon>
        <taxon>Hypocreomycetidae</taxon>
        <taxon>Glomerellales</taxon>
        <taxon>Glomerellaceae</taxon>
        <taxon>Colletotrichum</taxon>
        <taxon>Colletotrichum spaethianum species complex</taxon>
    </lineage>
</organism>
<dbReference type="STRING" id="1573173.A0A166TJQ5"/>
<dbReference type="Proteomes" id="UP000076584">
    <property type="component" value="Unassembled WGS sequence"/>
</dbReference>
<proteinExistence type="predicted"/>
<name>A0A166TJQ5_COLIC</name>
<dbReference type="AlphaFoldDB" id="A0A166TJQ5"/>
<dbReference type="EMBL" id="LFIW01002391">
    <property type="protein sequence ID" value="KZL72162.1"/>
    <property type="molecule type" value="Genomic_DNA"/>
</dbReference>
<keyword evidence="2" id="KW-1185">Reference proteome</keyword>